<accession>A0A0C9VDI2</accession>
<dbReference type="EMBL" id="KN837186">
    <property type="protein sequence ID" value="KIJ35660.1"/>
    <property type="molecule type" value="Genomic_DNA"/>
</dbReference>
<feature type="compositionally biased region" description="Polar residues" evidence="1">
    <location>
        <begin position="55"/>
        <end position="65"/>
    </location>
</feature>
<dbReference type="HOGENOM" id="CLU_071378_1_0_1"/>
<evidence type="ECO:0000313" key="3">
    <source>
        <dbReference type="Proteomes" id="UP000054279"/>
    </source>
</evidence>
<protein>
    <submittedName>
        <fullName evidence="2">Uncharacterized protein</fullName>
    </submittedName>
</protein>
<dbReference type="AlphaFoldDB" id="A0A0C9VDI2"/>
<organism evidence="2 3">
    <name type="scientific">Sphaerobolus stellatus (strain SS14)</name>
    <dbReference type="NCBI Taxonomy" id="990650"/>
    <lineage>
        <taxon>Eukaryota</taxon>
        <taxon>Fungi</taxon>
        <taxon>Dikarya</taxon>
        <taxon>Basidiomycota</taxon>
        <taxon>Agaricomycotina</taxon>
        <taxon>Agaricomycetes</taxon>
        <taxon>Phallomycetidae</taxon>
        <taxon>Geastrales</taxon>
        <taxon>Sphaerobolaceae</taxon>
        <taxon>Sphaerobolus</taxon>
    </lineage>
</organism>
<evidence type="ECO:0000313" key="2">
    <source>
        <dbReference type="EMBL" id="KIJ35660.1"/>
    </source>
</evidence>
<evidence type="ECO:0000256" key="1">
    <source>
        <dbReference type="SAM" id="MobiDB-lite"/>
    </source>
</evidence>
<name>A0A0C9VDI2_SPHS4</name>
<sequence length="132" mass="14595">MRVRGFHPFQPITPDMPDTIRWQDWIVSDGVFDDATNSFIRDRPPANNEAGLRGSQLQLQPTTSAGRGRNTLELNADVINSILAATRAMPSWKACQMEGTSWNGTAEENIHKYVSVVGAQDSPPLSPTETDR</sequence>
<dbReference type="OrthoDB" id="2124139at2759"/>
<feature type="region of interest" description="Disordered" evidence="1">
    <location>
        <begin position="43"/>
        <end position="69"/>
    </location>
</feature>
<keyword evidence="3" id="KW-1185">Reference proteome</keyword>
<proteinExistence type="predicted"/>
<dbReference type="Proteomes" id="UP000054279">
    <property type="component" value="Unassembled WGS sequence"/>
</dbReference>
<gene>
    <name evidence="2" type="ORF">M422DRAFT_180445</name>
</gene>
<reference evidence="2 3" key="1">
    <citation type="submission" date="2014-06" db="EMBL/GenBank/DDBJ databases">
        <title>Evolutionary Origins and Diversification of the Mycorrhizal Mutualists.</title>
        <authorList>
            <consortium name="DOE Joint Genome Institute"/>
            <consortium name="Mycorrhizal Genomics Consortium"/>
            <person name="Kohler A."/>
            <person name="Kuo A."/>
            <person name="Nagy L.G."/>
            <person name="Floudas D."/>
            <person name="Copeland A."/>
            <person name="Barry K.W."/>
            <person name="Cichocki N."/>
            <person name="Veneault-Fourrey C."/>
            <person name="LaButti K."/>
            <person name="Lindquist E.A."/>
            <person name="Lipzen A."/>
            <person name="Lundell T."/>
            <person name="Morin E."/>
            <person name="Murat C."/>
            <person name="Riley R."/>
            <person name="Ohm R."/>
            <person name="Sun H."/>
            <person name="Tunlid A."/>
            <person name="Henrissat B."/>
            <person name="Grigoriev I.V."/>
            <person name="Hibbett D.S."/>
            <person name="Martin F."/>
        </authorList>
    </citation>
    <scope>NUCLEOTIDE SEQUENCE [LARGE SCALE GENOMIC DNA]</scope>
    <source>
        <strain evidence="2 3">SS14</strain>
    </source>
</reference>